<keyword evidence="9 10" id="KW-0472">Membrane</keyword>
<keyword evidence="3 10" id="KW-0328">Glycosyltransferase</keyword>
<evidence type="ECO:0000256" key="8">
    <source>
        <dbReference type="ARBA" id="ARBA00023034"/>
    </source>
</evidence>
<evidence type="ECO:0000256" key="1">
    <source>
        <dbReference type="ARBA" id="ARBA00004323"/>
    </source>
</evidence>
<evidence type="ECO:0000256" key="3">
    <source>
        <dbReference type="ARBA" id="ARBA00022676"/>
    </source>
</evidence>
<evidence type="ECO:0000313" key="12">
    <source>
        <dbReference type="Proteomes" id="UP000821837"/>
    </source>
</evidence>
<keyword evidence="4" id="KW-0808">Transferase</keyword>
<comment type="caution">
    <text evidence="11">The sequence shown here is derived from an EMBL/GenBank/DDBJ whole genome shotgun (WGS) entry which is preliminary data.</text>
</comment>
<dbReference type="PANTHER" id="PTHR11214:SF376">
    <property type="entry name" value="HEXOSYLTRANSFERASE"/>
    <property type="match status" value="1"/>
</dbReference>
<dbReference type="AlphaFoldDB" id="A0A9D4SNS6"/>
<evidence type="ECO:0000256" key="5">
    <source>
        <dbReference type="ARBA" id="ARBA00022692"/>
    </source>
</evidence>
<evidence type="ECO:0000256" key="4">
    <source>
        <dbReference type="ARBA" id="ARBA00022679"/>
    </source>
</evidence>
<name>A0A9D4SNS6_RHISA</name>
<evidence type="ECO:0000256" key="10">
    <source>
        <dbReference type="RuleBase" id="RU363063"/>
    </source>
</evidence>
<evidence type="ECO:0000256" key="7">
    <source>
        <dbReference type="ARBA" id="ARBA00022989"/>
    </source>
</evidence>
<protein>
    <recommendedName>
        <fullName evidence="10">Hexosyltransferase</fullName>
        <ecNumber evidence="10">2.4.1.-</ecNumber>
    </recommendedName>
</protein>
<evidence type="ECO:0000256" key="9">
    <source>
        <dbReference type="ARBA" id="ARBA00023136"/>
    </source>
</evidence>
<dbReference type="PANTHER" id="PTHR11214">
    <property type="entry name" value="BETA-1,3-N-ACETYLGLUCOSAMINYLTRANSFERASE"/>
    <property type="match status" value="1"/>
</dbReference>
<reference evidence="11" key="1">
    <citation type="journal article" date="2020" name="Cell">
        <title>Large-Scale Comparative Analyses of Tick Genomes Elucidate Their Genetic Diversity and Vector Capacities.</title>
        <authorList>
            <consortium name="Tick Genome and Microbiome Consortium (TIGMIC)"/>
            <person name="Jia N."/>
            <person name="Wang J."/>
            <person name="Shi W."/>
            <person name="Du L."/>
            <person name="Sun Y."/>
            <person name="Zhan W."/>
            <person name="Jiang J.F."/>
            <person name="Wang Q."/>
            <person name="Zhang B."/>
            <person name="Ji P."/>
            <person name="Bell-Sakyi L."/>
            <person name="Cui X.M."/>
            <person name="Yuan T.T."/>
            <person name="Jiang B.G."/>
            <person name="Yang W.F."/>
            <person name="Lam T.T."/>
            <person name="Chang Q.C."/>
            <person name="Ding S.J."/>
            <person name="Wang X.J."/>
            <person name="Zhu J.G."/>
            <person name="Ruan X.D."/>
            <person name="Zhao L."/>
            <person name="Wei J.T."/>
            <person name="Ye R.Z."/>
            <person name="Que T.C."/>
            <person name="Du C.H."/>
            <person name="Zhou Y.H."/>
            <person name="Cheng J.X."/>
            <person name="Dai P.F."/>
            <person name="Guo W.B."/>
            <person name="Han X.H."/>
            <person name="Huang E.J."/>
            <person name="Li L.F."/>
            <person name="Wei W."/>
            <person name="Gao Y.C."/>
            <person name="Liu J.Z."/>
            <person name="Shao H.Z."/>
            <person name="Wang X."/>
            <person name="Wang C.C."/>
            <person name="Yang T.C."/>
            <person name="Huo Q.B."/>
            <person name="Li W."/>
            <person name="Chen H.Y."/>
            <person name="Chen S.E."/>
            <person name="Zhou L.G."/>
            <person name="Ni X.B."/>
            <person name="Tian J.H."/>
            <person name="Sheng Y."/>
            <person name="Liu T."/>
            <person name="Pan Y.S."/>
            <person name="Xia L.Y."/>
            <person name="Li J."/>
            <person name="Zhao F."/>
            <person name="Cao W.C."/>
        </authorList>
    </citation>
    <scope>NUCLEOTIDE SEQUENCE</scope>
    <source>
        <strain evidence="11">Rsan-2018</strain>
    </source>
</reference>
<evidence type="ECO:0000256" key="6">
    <source>
        <dbReference type="ARBA" id="ARBA00022968"/>
    </source>
</evidence>
<dbReference type="GO" id="GO:0000139">
    <property type="term" value="C:Golgi membrane"/>
    <property type="evidence" value="ECO:0007669"/>
    <property type="project" value="UniProtKB-SubCell"/>
</dbReference>
<dbReference type="Proteomes" id="UP000821837">
    <property type="component" value="Chromosome 8"/>
</dbReference>
<dbReference type="EC" id="2.4.1.-" evidence="10"/>
<proteinExistence type="inferred from homology"/>
<comment type="subcellular location">
    <subcellularLocation>
        <location evidence="1 10">Golgi apparatus membrane</location>
        <topology evidence="1 10">Single-pass type II membrane protein</topology>
    </subcellularLocation>
</comment>
<dbReference type="GO" id="GO:0016758">
    <property type="term" value="F:hexosyltransferase activity"/>
    <property type="evidence" value="ECO:0007669"/>
    <property type="project" value="InterPro"/>
</dbReference>
<gene>
    <name evidence="11" type="ORF">HPB52_005245</name>
</gene>
<dbReference type="EMBL" id="JABSTV010001254">
    <property type="protein sequence ID" value="KAH7939069.1"/>
    <property type="molecule type" value="Genomic_DNA"/>
</dbReference>
<reference evidence="11" key="2">
    <citation type="submission" date="2021-09" db="EMBL/GenBank/DDBJ databases">
        <authorList>
            <person name="Jia N."/>
            <person name="Wang J."/>
            <person name="Shi W."/>
            <person name="Du L."/>
            <person name="Sun Y."/>
            <person name="Zhan W."/>
            <person name="Jiang J."/>
            <person name="Wang Q."/>
            <person name="Zhang B."/>
            <person name="Ji P."/>
            <person name="Sakyi L.B."/>
            <person name="Cui X."/>
            <person name="Yuan T."/>
            <person name="Jiang B."/>
            <person name="Yang W."/>
            <person name="Lam T.T.-Y."/>
            <person name="Chang Q."/>
            <person name="Ding S."/>
            <person name="Wang X."/>
            <person name="Zhu J."/>
            <person name="Ruan X."/>
            <person name="Zhao L."/>
            <person name="Wei J."/>
            <person name="Que T."/>
            <person name="Du C."/>
            <person name="Cheng J."/>
            <person name="Dai P."/>
            <person name="Han X."/>
            <person name="Huang E."/>
            <person name="Gao Y."/>
            <person name="Liu J."/>
            <person name="Shao H."/>
            <person name="Ye R."/>
            <person name="Li L."/>
            <person name="Wei W."/>
            <person name="Wang X."/>
            <person name="Wang C."/>
            <person name="Huo Q."/>
            <person name="Li W."/>
            <person name="Guo W."/>
            <person name="Chen H."/>
            <person name="Chen S."/>
            <person name="Zhou L."/>
            <person name="Zhou L."/>
            <person name="Ni X."/>
            <person name="Tian J."/>
            <person name="Zhou Y."/>
            <person name="Sheng Y."/>
            <person name="Liu T."/>
            <person name="Pan Y."/>
            <person name="Xia L."/>
            <person name="Li J."/>
            <person name="Zhao F."/>
            <person name="Cao W."/>
        </authorList>
    </citation>
    <scope>NUCLEOTIDE SEQUENCE</scope>
    <source>
        <strain evidence="11">Rsan-2018</strain>
        <tissue evidence="11">Larvae</tissue>
    </source>
</reference>
<keyword evidence="6 10" id="KW-0735">Signal-anchor</keyword>
<feature type="transmembrane region" description="Helical" evidence="10">
    <location>
        <begin position="6"/>
        <end position="28"/>
    </location>
</feature>
<keyword evidence="5 10" id="KW-0812">Transmembrane</keyword>
<keyword evidence="8 10" id="KW-0333">Golgi apparatus</keyword>
<dbReference type="GO" id="GO:0006493">
    <property type="term" value="P:protein O-linked glycosylation"/>
    <property type="evidence" value="ECO:0007669"/>
    <property type="project" value="TreeGrafter"/>
</dbReference>
<comment type="similarity">
    <text evidence="2 10">Belongs to the glycosyltransferase 31 family.</text>
</comment>
<keyword evidence="12" id="KW-1185">Reference proteome</keyword>
<keyword evidence="7 10" id="KW-1133">Transmembrane helix</keyword>
<evidence type="ECO:0000256" key="2">
    <source>
        <dbReference type="ARBA" id="ARBA00008661"/>
    </source>
</evidence>
<accession>A0A9D4SNS6</accession>
<evidence type="ECO:0000313" key="11">
    <source>
        <dbReference type="EMBL" id="KAH7939069.1"/>
    </source>
</evidence>
<sequence>MVRLKSSFYALVCVATLVTVIMATYLYGEQDRDSVMLRAALAGEAFALSVKVESQRSQEQDSVFTALDWSIRKECEDPLDALFLVYSHRSDWSNRADIRDTLLEERVKKTFRWAGAFVLTGAEEPLAAKWIEVEGRVTGDLIALPSARRGRNKVLRAAVRWALDNCAGVRYVIKVDDYTAVHPLRLYEILNGTNPNEMEVVHCDVRDSSSSRQSTDVVVMSVQDTFFAGAYRRYCQGSVVVASVKLLRRLDNARTSKDLQTASLSGLSHNQKRGIPYAIRNVSVDVDVSVTEVMKKDTESVAE</sequence>
<organism evidence="11 12">
    <name type="scientific">Rhipicephalus sanguineus</name>
    <name type="common">Brown dog tick</name>
    <name type="synonym">Ixodes sanguineus</name>
    <dbReference type="NCBI Taxonomy" id="34632"/>
    <lineage>
        <taxon>Eukaryota</taxon>
        <taxon>Metazoa</taxon>
        <taxon>Ecdysozoa</taxon>
        <taxon>Arthropoda</taxon>
        <taxon>Chelicerata</taxon>
        <taxon>Arachnida</taxon>
        <taxon>Acari</taxon>
        <taxon>Parasitiformes</taxon>
        <taxon>Ixodida</taxon>
        <taxon>Ixodoidea</taxon>
        <taxon>Ixodidae</taxon>
        <taxon>Rhipicephalinae</taxon>
        <taxon>Rhipicephalus</taxon>
        <taxon>Rhipicephalus</taxon>
    </lineage>
</organism>
<dbReference type="InterPro" id="IPR002659">
    <property type="entry name" value="Glyco_trans_31"/>
</dbReference>
<dbReference type="Pfam" id="PF01762">
    <property type="entry name" value="Galactosyl_T"/>
    <property type="match status" value="1"/>
</dbReference>
<dbReference type="VEuPathDB" id="VectorBase:RSAN_041647"/>